<dbReference type="STRING" id="43265.A0A545UMV4"/>
<feature type="transmembrane region" description="Helical" evidence="10">
    <location>
        <begin position="663"/>
        <end position="687"/>
    </location>
</feature>
<evidence type="ECO:0000259" key="11">
    <source>
        <dbReference type="PROSITE" id="PS50893"/>
    </source>
</evidence>
<dbReference type="InterPro" id="IPR036640">
    <property type="entry name" value="ABC1_TM_sf"/>
</dbReference>
<evidence type="ECO:0000313" key="13">
    <source>
        <dbReference type="EMBL" id="TQV90796.1"/>
    </source>
</evidence>
<feature type="transmembrane region" description="Helical" evidence="10">
    <location>
        <begin position="875"/>
        <end position="898"/>
    </location>
</feature>
<feature type="compositionally biased region" description="Polar residues" evidence="9">
    <location>
        <begin position="554"/>
        <end position="563"/>
    </location>
</feature>
<gene>
    <name evidence="13" type="ORF">IF1G_10539</name>
</gene>
<dbReference type="GO" id="GO:0140359">
    <property type="term" value="F:ABC-type transporter activity"/>
    <property type="evidence" value="ECO:0007669"/>
    <property type="project" value="InterPro"/>
</dbReference>
<feature type="transmembrane region" description="Helical" evidence="10">
    <location>
        <begin position="305"/>
        <end position="324"/>
    </location>
</feature>
<evidence type="ECO:0000256" key="2">
    <source>
        <dbReference type="ARBA" id="ARBA00022448"/>
    </source>
</evidence>
<reference evidence="13 14" key="1">
    <citation type="journal article" date="2019" name="Appl. Microbiol. Biotechnol.">
        <title>Genome sequence of Isaria javanica and comparative genome analysis insights into family S53 peptidase evolution in fungal entomopathogens.</title>
        <authorList>
            <person name="Lin R."/>
            <person name="Zhang X."/>
            <person name="Xin B."/>
            <person name="Zou M."/>
            <person name="Gao Y."/>
            <person name="Qin F."/>
            <person name="Hu Q."/>
            <person name="Xie B."/>
            <person name="Cheng X."/>
        </authorList>
    </citation>
    <scope>NUCLEOTIDE SEQUENCE [LARGE SCALE GENOMIC DNA]</scope>
    <source>
        <strain evidence="13 14">IJ1G</strain>
    </source>
</reference>
<dbReference type="PANTHER" id="PTHR24223">
    <property type="entry name" value="ATP-BINDING CASSETTE SUB-FAMILY C"/>
    <property type="match status" value="1"/>
</dbReference>
<keyword evidence="7 10" id="KW-1133">Transmembrane helix</keyword>
<dbReference type="SUPFAM" id="SSF52540">
    <property type="entry name" value="P-loop containing nucleoside triphosphate hydrolases"/>
    <property type="match status" value="2"/>
</dbReference>
<evidence type="ECO:0000256" key="3">
    <source>
        <dbReference type="ARBA" id="ARBA00022475"/>
    </source>
</evidence>
<keyword evidence="4 10" id="KW-0812">Transmembrane</keyword>
<dbReference type="InterPro" id="IPR027417">
    <property type="entry name" value="P-loop_NTPase"/>
</dbReference>
<keyword evidence="8 10" id="KW-0472">Membrane</keyword>
<evidence type="ECO:0000259" key="12">
    <source>
        <dbReference type="PROSITE" id="PS50929"/>
    </source>
</evidence>
<feature type="transmembrane region" description="Helical" evidence="10">
    <location>
        <begin position="94"/>
        <end position="118"/>
    </location>
</feature>
<feature type="transmembrane region" description="Helical" evidence="10">
    <location>
        <begin position="626"/>
        <end position="651"/>
    </location>
</feature>
<dbReference type="InterPro" id="IPR050173">
    <property type="entry name" value="ABC_transporter_C-like"/>
</dbReference>
<comment type="subcellular location">
    <subcellularLocation>
        <location evidence="1">Cell membrane</location>
        <topology evidence="1">Multi-pass membrane protein</topology>
    </subcellularLocation>
</comment>
<evidence type="ECO:0000313" key="14">
    <source>
        <dbReference type="Proteomes" id="UP000315783"/>
    </source>
</evidence>
<dbReference type="CDD" id="cd18580">
    <property type="entry name" value="ABC_6TM_ABCC_D2"/>
    <property type="match status" value="1"/>
</dbReference>
<dbReference type="Gene3D" id="3.40.50.300">
    <property type="entry name" value="P-loop containing nucleotide triphosphate hydrolases"/>
    <property type="match status" value="1"/>
</dbReference>
<feature type="transmembrane region" description="Helical" evidence="10">
    <location>
        <begin position="29"/>
        <end position="50"/>
    </location>
</feature>
<dbReference type="InterPro" id="IPR003593">
    <property type="entry name" value="AAA+_ATPase"/>
</dbReference>
<dbReference type="EMBL" id="SPUK01000023">
    <property type="protein sequence ID" value="TQV90796.1"/>
    <property type="molecule type" value="Genomic_DNA"/>
</dbReference>
<evidence type="ECO:0000256" key="1">
    <source>
        <dbReference type="ARBA" id="ARBA00004651"/>
    </source>
</evidence>
<dbReference type="AlphaFoldDB" id="A0A545UMV4"/>
<evidence type="ECO:0000256" key="5">
    <source>
        <dbReference type="ARBA" id="ARBA00022741"/>
    </source>
</evidence>
<feature type="transmembrane region" description="Helical" evidence="10">
    <location>
        <begin position="125"/>
        <end position="145"/>
    </location>
</feature>
<dbReference type="SMART" id="SM00382">
    <property type="entry name" value="AAA"/>
    <property type="match status" value="1"/>
</dbReference>
<feature type="transmembrane region" description="Helical" evidence="10">
    <location>
        <begin position="62"/>
        <end position="82"/>
    </location>
</feature>
<dbReference type="GO" id="GO:0016887">
    <property type="term" value="F:ATP hydrolysis activity"/>
    <property type="evidence" value="ECO:0007669"/>
    <property type="project" value="InterPro"/>
</dbReference>
<dbReference type="PROSITE" id="PS50893">
    <property type="entry name" value="ABC_TRANSPORTER_2"/>
    <property type="match status" value="1"/>
</dbReference>
<dbReference type="Pfam" id="PF00664">
    <property type="entry name" value="ABC_membrane"/>
    <property type="match status" value="1"/>
</dbReference>
<evidence type="ECO:0000256" key="9">
    <source>
        <dbReference type="SAM" id="MobiDB-lite"/>
    </source>
</evidence>
<keyword evidence="14" id="KW-1185">Reference proteome</keyword>
<proteinExistence type="predicted"/>
<feature type="transmembrane region" description="Helical" evidence="10">
    <location>
        <begin position="151"/>
        <end position="170"/>
    </location>
</feature>
<dbReference type="PROSITE" id="PS00211">
    <property type="entry name" value="ABC_TRANSPORTER_1"/>
    <property type="match status" value="1"/>
</dbReference>
<dbReference type="SUPFAM" id="SSF90123">
    <property type="entry name" value="ABC transporter transmembrane region"/>
    <property type="match status" value="2"/>
</dbReference>
<evidence type="ECO:0000256" key="6">
    <source>
        <dbReference type="ARBA" id="ARBA00022840"/>
    </source>
</evidence>
<feature type="transmembrane region" description="Helical" evidence="10">
    <location>
        <begin position="760"/>
        <end position="780"/>
    </location>
</feature>
<keyword evidence="6" id="KW-0067">ATP-binding</keyword>
<dbReference type="Gene3D" id="1.20.1560.10">
    <property type="entry name" value="ABC transporter type 1, transmembrane domain"/>
    <property type="match status" value="2"/>
</dbReference>
<feature type="domain" description="ABC transmembrane type-1" evidence="12">
    <location>
        <begin position="620"/>
        <end position="902"/>
    </location>
</feature>
<accession>A0A545UMV4</accession>
<dbReference type="GO" id="GO:0005886">
    <property type="term" value="C:plasma membrane"/>
    <property type="evidence" value="ECO:0007669"/>
    <property type="project" value="UniProtKB-SubCell"/>
</dbReference>
<feature type="region of interest" description="Disordered" evidence="9">
    <location>
        <begin position="554"/>
        <end position="606"/>
    </location>
</feature>
<keyword evidence="2" id="KW-0813">Transport</keyword>
<keyword evidence="3" id="KW-1003">Cell membrane</keyword>
<evidence type="ECO:0000256" key="7">
    <source>
        <dbReference type="ARBA" id="ARBA00022989"/>
    </source>
</evidence>
<dbReference type="PANTHER" id="PTHR24223:SF399">
    <property type="entry name" value="ABC TRANSPORTER ATNG"/>
    <property type="match status" value="1"/>
</dbReference>
<dbReference type="GO" id="GO:0005524">
    <property type="term" value="F:ATP binding"/>
    <property type="evidence" value="ECO:0007669"/>
    <property type="project" value="UniProtKB-KW"/>
</dbReference>
<evidence type="ECO:0000256" key="10">
    <source>
        <dbReference type="SAM" id="Phobius"/>
    </source>
</evidence>
<feature type="domain" description="ABC transporter" evidence="11">
    <location>
        <begin position="939"/>
        <end position="1171"/>
    </location>
</feature>
<feature type="transmembrane region" description="Helical" evidence="10">
    <location>
        <begin position="395"/>
        <end position="419"/>
    </location>
</feature>
<dbReference type="Pfam" id="PF00005">
    <property type="entry name" value="ABC_tran"/>
    <property type="match status" value="1"/>
</dbReference>
<dbReference type="InterPro" id="IPR017871">
    <property type="entry name" value="ABC_transporter-like_CS"/>
</dbReference>
<organism evidence="13 14">
    <name type="scientific">Cordyceps javanica</name>
    <dbReference type="NCBI Taxonomy" id="43265"/>
    <lineage>
        <taxon>Eukaryota</taxon>
        <taxon>Fungi</taxon>
        <taxon>Dikarya</taxon>
        <taxon>Ascomycota</taxon>
        <taxon>Pezizomycotina</taxon>
        <taxon>Sordariomycetes</taxon>
        <taxon>Hypocreomycetidae</taxon>
        <taxon>Hypocreales</taxon>
        <taxon>Cordycipitaceae</taxon>
        <taxon>Cordyceps</taxon>
    </lineage>
</organism>
<feature type="domain" description="ABC transmembrane type-1" evidence="12">
    <location>
        <begin position="273"/>
        <end position="482"/>
    </location>
</feature>
<dbReference type="PROSITE" id="PS50929">
    <property type="entry name" value="ABC_TM1F"/>
    <property type="match status" value="2"/>
</dbReference>
<name>A0A545UMV4_9HYPO</name>
<feature type="transmembrane region" description="Helical" evidence="10">
    <location>
        <begin position="733"/>
        <end position="754"/>
    </location>
</feature>
<evidence type="ECO:0000256" key="8">
    <source>
        <dbReference type="ARBA" id="ARBA00023136"/>
    </source>
</evidence>
<dbReference type="InterPro" id="IPR011527">
    <property type="entry name" value="ABC1_TM_dom"/>
</dbReference>
<evidence type="ECO:0000256" key="4">
    <source>
        <dbReference type="ARBA" id="ARBA00022692"/>
    </source>
</evidence>
<protein>
    <submittedName>
        <fullName evidence="13">Multidrug resistance protein MDR</fullName>
    </submittedName>
</protein>
<keyword evidence="5" id="KW-0547">Nucleotide-binding</keyword>
<dbReference type="Proteomes" id="UP000315783">
    <property type="component" value="Unassembled WGS sequence"/>
</dbReference>
<comment type="caution">
    <text evidence="13">The sequence shown here is derived from an EMBL/GenBank/DDBJ whole genome shotgun (WGS) entry which is preliminary data.</text>
</comment>
<feature type="transmembrane region" description="Helical" evidence="10">
    <location>
        <begin position="269"/>
        <end position="293"/>
    </location>
</feature>
<sequence>MASLAQLDALFGPQLPGHFDFTILFEHSMLWIVPTGVAILMTPFYFNGLLRSERQVRPGFLLWIKVACGVALVGIQACDIALWHNTHYFRSRETVIACSMSLVASICTLAIIIISHLYSLQPSTFLSIFFSITMLFDITMARSYFFRETLGVIAALQVCVVVLKLWLILLEEVPKRSLYRSSYLQATISVEAASGFWGRSFFLWINPILIFGWRSSFTIDTLPDIGEEFASEKLFDLFSSQWTKVSKSSKLSLVYALVRTLRWKLAKVFLPRLCYVGVTIAQPFLLLSTVSAVSSGSISRSTSDGLIGAGAIICFILAISRTLFEHWEYRAVTFIRGILIVAIYDKMQRLRAEDLQGAAAVTLMSVDVDGTETLVSLAYEALSCTLQLSLGIWVLYRFVSVAAFLIFVPTILTFIGSLFTGSMIATARAATNAEAQKRVAATSNILAQIKSIKSMGLSGSLSAYIEHKRENEIKSLARAAFAEEDVIIVDDIFSSVDPDTAATIFERLFGPNGLVRQWNCTVVMSTNRLEILDFADQIYLFSKDGRVTLQNGNEADVSTYSTHSGEDESNEEALGSNRSRISGSDKDTEPPQIQAKKSIEEPESSSGTIDLSLYSYFLRSAGIPALFGWVSFAMISAVGEWAPVLFIRIWFSKSPENKRYFGIYAALAVLCVIFNVASGAFYFKFVFTKITKDMHGRLLRATMGATPQYHNNTDSGVLLNRFGQDISLITRRLALLINQLLFVVFTTLLEIALVASGSAYSVPMILCIVVVLCSIQFFYLRSSRQLRQLELESSAALFTQFTEATDGIQHIRSFGWEEAFRRRLYARLDRSQKPRYLLYCIQRWLTLSTDITSAVATVVIITIATKLPGKTTDAAVGLAMLSLIGFSTTATTFIQYWTSLETSLGAVRRVKQFVINTPQEKDDVSSGPLPVVWPSAGTIDFNALTATYKTSDEKEHTAIENLTVTLRGKQKIGLMGRTGSGKSTVISALLRMVDYTGSISIDGLDTRRVPRELLRSRITTIPQDGLRLNESLRFNLYPFAGERPSDDEMIGALQTVGVWNHARANGGLDANYFKLEFSKGQKQLIFLARAILHQRKTGNRIVLMDEVTSSMAEDAEPELQRLIDVAFSGCTIVMVSHRIESFQTADVILRFSSGKIERVLRRRSNGSLVEG</sequence>
<dbReference type="InterPro" id="IPR003439">
    <property type="entry name" value="ABC_transporter-like_ATP-bd"/>
</dbReference>
<dbReference type="OrthoDB" id="4865934at2759"/>
<dbReference type="InterPro" id="IPR044726">
    <property type="entry name" value="ABCC_6TM_D2"/>
</dbReference>